<dbReference type="WBParaSite" id="ASIM_0000676201-mRNA-1">
    <property type="protein sequence ID" value="ASIM_0000676201-mRNA-1"/>
    <property type="gene ID" value="ASIM_0000676201"/>
</dbReference>
<dbReference type="Proteomes" id="UP000267096">
    <property type="component" value="Unassembled WGS sequence"/>
</dbReference>
<sequence>MDMKELIPLSVFRTALVLSQSTSAEGLSPAPESKHPRNEEDNSSKANDKNVFVDLINSTNKTEVELKGKKKKKKHSVAKETAHVVHKKVVSGGKIVELDENEENDGGATDDHSKGDDALIVDNLVSLDEPEKEGGDEDQEVSSDEDEEVDDEMTSDSSDMTTLDSEGSF</sequence>
<organism evidence="4">
    <name type="scientific">Anisakis simplex</name>
    <name type="common">Herring worm</name>
    <dbReference type="NCBI Taxonomy" id="6269"/>
    <lineage>
        <taxon>Eukaryota</taxon>
        <taxon>Metazoa</taxon>
        <taxon>Ecdysozoa</taxon>
        <taxon>Nematoda</taxon>
        <taxon>Chromadorea</taxon>
        <taxon>Rhabditida</taxon>
        <taxon>Spirurina</taxon>
        <taxon>Ascaridomorpha</taxon>
        <taxon>Ascaridoidea</taxon>
        <taxon>Anisakidae</taxon>
        <taxon>Anisakis</taxon>
        <taxon>Anisakis simplex complex</taxon>
    </lineage>
</organism>
<evidence type="ECO:0000313" key="2">
    <source>
        <dbReference type="EMBL" id="VDK27222.1"/>
    </source>
</evidence>
<feature type="compositionally biased region" description="Acidic residues" evidence="1">
    <location>
        <begin position="128"/>
        <end position="154"/>
    </location>
</feature>
<feature type="region of interest" description="Disordered" evidence="1">
    <location>
        <begin position="20"/>
        <end position="169"/>
    </location>
</feature>
<reference evidence="4" key="1">
    <citation type="submission" date="2017-02" db="UniProtKB">
        <authorList>
            <consortium name="WormBaseParasite"/>
        </authorList>
    </citation>
    <scope>IDENTIFICATION</scope>
</reference>
<reference evidence="2 3" key="2">
    <citation type="submission" date="2018-11" db="EMBL/GenBank/DDBJ databases">
        <authorList>
            <consortium name="Pathogen Informatics"/>
        </authorList>
    </citation>
    <scope>NUCLEOTIDE SEQUENCE [LARGE SCALE GENOMIC DNA]</scope>
</reference>
<dbReference type="EMBL" id="UYRR01014345">
    <property type="protein sequence ID" value="VDK27222.1"/>
    <property type="molecule type" value="Genomic_DNA"/>
</dbReference>
<protein>
    <submittedName>
        <fullName evidence="4">Nucleolin-like</fullName>
    </submittedName>
</protein>
<dbReference type="AlphaFoldDB" id="A0A0M3JGK7"/>
<feature type="compositionally biased region" description="Low complexity" evidence="1">
    <location>
        <begin position="155"/>
        <end position="169"/>
    </location>
</feature>
<gene>
    <name evidence="2" type="ORF">ASIM_LOCUS6535</name>
</gene>
<accession>A0A0M3JGK7</accession>
<proteinExistence type="predicted"/>
<name>A0A0M3JGK7_ANISI</name>
<feature type="compositionally biased region" description="Basic and acidic residues" evidence="1">
    <location>
        <begin position="32"/>
        <end position="48"/>
    </location>
</feature>
<evidence type="ECO:0000313" key="3">
    <source>
        <dbReference type="Proteomes" id="UP000267096"/>
    </source>
</evidence>
<evidence type="ECO:0000256" key="1">
    <source>
        <dbReference type="SAM" id="MobiDB-lite"/>
    </source>
</evidence>
<keyword evidence="3" id="KW-1185">Reference proteome</keyword>
<evidence type="ECO:0000313" key="4">
    <source>
        <dbReference type="WBParaSite" id="ASIM_0000676201-mRNA-1"/>
    </source>
</evidence>